<protein>
    <submittedName>
        <fullName evidence="1">Uncharacterized protein</fullName>
    </submittedName>
</protein>
<evidence type="ECO:0000313" key="1">
    <source>
        <dbReference type="Ensembl" id="ENSCINP00000036322.1"/>
    </source>
</evidence>
<dbReference type="Ensembl" id="ENSCINT00000034230.1">
    <property type="protein sequence ID" value="ENSCINP00000036322.1"/>
    <property type="gene ID" value="ENSCING00000020627.1"/>
</dbReference>
<sequence>MFDLLSIWPNDRCNFGRPPLSMSLLDFIDSLRFAAFSSVASLFNSALFHKTFCGASFLRIFFVFKL</sequence>
<reference evidence="2" key="1">
    <citation type="journal article" date="2002" name="Science">
        <title>The draft genome of Ciona intestinalis: insights into chordate and vertebrate origins.</title>
        <authorList>
            <person name="Dehal P."/>
            <person name="Satou Y."/>
            <person name="Campbell R.K."/>
            <person name="Chapman J."/>
            <person name="Degnan B."/>
            <person name="De Tomaso A."/>
            <person name="Davidson B."/>
            <person name="Di Gregorio A."/>
            <person name="Gelpke M."/>
            <person name="Goodstein D.M."/>
            <person name="Harafuji N."/>
            <person name="Hastings K.E."/>
            <person name="Ho I."/>
            <person name="Hotta K."/>
            <person name="Huang W."/>
            <person name="Kawashima T."/>
            <person name="Lemaire P."/>
            <person name="Martinez D."/>
            <person name="Meinertzhagen I.A."/>
            <person name="Necula S."/>
            <person name="Nonaka M."/>
            <person name="Putnam N."/>
            <person name="Rash S."/>
            <person name="Saiga H."/>
            <person name="Satake M."/>
            <person name="Terry A."/>
            <person name="Yamada L."/>
            <person name="Wang H.G."/>
            <person name="Awazu S."/>
            <person name="Azumi K."/>
            <person name="Boore J."/>
            <person name="Branno M."/>
            <person name="Chin-Bow S."/>
            <person name="DeSantis R."/>
            <person name="Doyle S."/>
            <person name="Francino P."/>
            <person name="Keys D.N."/>
            <person name="Haga S."/>
            <person name="Hayashi H."/>
            <person name="Hino K."/>
            <person name="Imai K.S."/>
            <person name="Inaba K."/>
            <person name="Kano S."/>
            <person name="Kobayashi K."/>
            <person name="Kobayashi M."/>
            <person name="Lee B.I."/>
            <person name="Makabe K.W."/>
            <person name="Manohar C."/>
            <person name="Matassi G."/>
            <person name="Medina M."/>
            <person name="Mochizuki Y."/>
            <person name="Mount S."/>
            <person name="Morishita T."/>
            <person name="Miura S."/>
            <person name="Nakayama A."/>
            <person name="Nishizaka S."/>
            <person name="Nomoto H."/>
            <person name="Ohta F."/>
            <person name="Oishi K."/>
            <person name="Rigoutsos I."/>
            <person name="Sano M."/>
            <person name="Sasaki A."/>
            <person name="Sasakura Y."/>
            <person name="Shoguchi E."/>
            <person name="Shin-i T."/>
            <person name="Spagnuolo A."/>
            <person name="Stainier D."/>
            <person name="Suzuki M.M."/>
            <person name="Tassy O."/>
            <person name="Takatori N."/>
            <person name="Tokuoka M."/>
            <person name="Yagi K."/>
            <person name="Yoshizaki F."/>
            <person name="Wada S."/>
            <person name="Zhang C."/>
            <person name="Hyatt P.D."/>
            <person name="Larimer F."/>
            <person name="Detter C."/>
            <person name="Doggett N."/>
            <person name="Glavina T."/>
            <person name="Hawkins T."/>
            <person name="Richardson P."/>
            <person name="Lucas S."/>
            <person name="Kohara Y."/>
            <person name="Levine M."/>
            <person name="Satoh N."/>
            <person name="Rokhsar D.S."/>
        </authorList>
    </citation>
    <scope>NUCLEOTIDE SEQUENCE [LARGE SCALE GENOMIC DNA]</scope>
</reference>
<dbReference type="Proteomes" id="UP000008144">
    <property type="component" value="Unassembled WGS sequence"/>
</dbReference>
<organism evidence="1 2">
    <name type="scientific">Ciona intestinalis</name>
    <name type="common">Transparent sea squirt</name>
    <name type="synonym">Ascidia intestinalis</name>
    <dbReference type="NCBI Taxonomy" id="7719"/>
    <lineage>
        <taxon>Eukaryota</taxon>
        <taxon>Metazoa</taxon>
        <taxon>Chordata</taxon>
        <taxon>Tunicata</taxon>
        <taxon>Ascidiacea</taxon>
        <taxon>Phlebobranchia</taxon>
        <taxon>Cionidae</taxon>
        <taxon>Ciona</taxon>
    </lineage>
</organism>
<dbReference type="HOGENOM" id="CLU_2830479_0_0_1"/>
<accession>H2Y337</accession>
<name>H2Y337_CIOIN</name>
<proteinExistence type="predicted"/>
<reference evidence="1" key="3">
    <citation type="submission" date="2025-09" db="UniProtKB">
        <authorList>
            <consortium name="Ensembl"/>
        </authorList>
    </citation>
    <scope>IDENTIFICATION</scope>
</reference>
<dbReference type="InParanoid" id="H2Y337"/>
<evidence type="ECO:0000313" key="2">
    <source>
        <dbReference type="Proteomes" id="UP000008144"/>
    </source>
</evidence>
<dbReference type="AlphaFoldDB" id="H2Y337"/>
<reference evidence="1" key="2">
    <citation type="submission" date="2025-08" db="UniProtKB">
        <authorList>
            <consortium name="Ensembl"/>
        </authorList>
    </citation>
    <scope>IDENTIFICATION</scope>
</reference>
<keyword evidence="2" id="KW-1185">Reference proteome</keyword>